<keyword evidence="1" id="KW-1133">Transmembrane helix</keyword>
<keyword evidence="1" id="KW-0472">Membrane</keyword>
<dbReference type="Proteomes" id="UP000028630">
    <property type="component" value="Unassembled WGS sequence"/>
</dbReference>
<keyword evidence="1" id="KW-0812">Transmembrane</keyword>
<evidence type="ECO:0000313" key="2">
    <source>
        <dbReference type="EMBL" id="KFC01070.1"/>
    </source>
</evidence>
<organism evidence="2 3">
    <name type="scientific">Trabulsiella guamensis ATCC 49490</name>
    <dbReference type="NCBI Taxonomy" id="1005994"/>
    <lineage>
        <taxon>Bacteria</taxon>
        <taxon>Pseudomonadati</taxon>
        <taxon>Pseudomonadota</taxon>
        <taxon>Gammaproteobacteria</taxon>
        <taxon>Enterobacterales</taxon>
        <taxon>Enterobacteriaceae</taxon>
        <taxon>Trabulsiella</taxon>
    </lineage>
</organism>
<protein>
    <submittedName>
        <fullName evidence="2">Uncharacterized protein</fullName>
    </submittedName>
</protein>
<dbReference type="AlphaFoldDB" id="A0A084ZUC5"/>
<feature type="transmembrane region" description="Helical" evidence="1">
    <location>
        <begin position="21"/>
        <end position="39"/>
    </location>
</feature>
<comment type="caution">
    <text evidence="2">The sequence shown here is derived from an EMBL/GenBank/DDBJ whole genome shotgun (WGS) entry which is preliminary data.</text>
</comment>
<proteinExistence type="predicted"/>
<evidence type="ECO:0000313" key="3">
    <source>
        <dbReference type="Proteomes" id="UP000028630"/>
    </source>
</evidence>
<reference evidence="3" key="1">
    <citation type="submission" date="2014-05" db="EMBL/GenBank/DDBJ databases">
        <title>ATOL: Assembling a taxonomically balanced genome-scale reconstruction of the evolutionary history of the Enterobacteriaceae.</title>
        <authorList>
            <person name="Plunkett G. III"/>
            <person name="Neeno-Eckwall E.C."/>
            <person name="Glasner J.D."/>
            <person name="Perna N.T."/>
        </authorList>
    </citation>
    <scope>NUCLEOTIDE SEQUENCE [LARGE SCALE GENOMIC DNA]</scope>
    <source>
        <strain evidence="3">ATCC 49490</strain>
    </source>
</reference>
<accession>A0A084ZUC5</accession>
<gene>
    <name evidence="2" type="ORF">GTGU_03587</name>
</gene>
<sequence>MLKFINDNKQRIKYFLTLDWLTWRIVILMIAVSAILKLTL</sequence>
<evidence type="ECO:0000256" key="1">
    <source>
        <dbReference type="SAM" id="Phobius"/>
    </source>
</evidence>
<name>A0A084ZUC5_9ENTR</name>
<keyword evidence="3" id="KW-1185">Reference proteome</keyword>
<dbReference type="EMBL" id="JMTB01000105">
    <property type="protein sequence ID" value="KFC01070.1"/>
    <property type="molecule type" value="Genomic_DNA"/>
</dbReference>